<dbReference type="SFLD" id="SFLDG01129">
    <property type="entry name" value="C1.5:_HAD__Beta-PGM__Phosphata"/>
    <property type="match status" value="1"/>
</dbReference>
<gene>
    <name evidence="1" type="ORF">MOC_1170</name>
</gene>
<sequence>MHHPGKAQFTTPAARGFADVDTWVFDLDNTLYPSDAAVWPKVDERITLYVMQLYGLDGISARALQKHFYHRYGTTLSALMVEAGVDPHDFLDFAHDIDHSSIKLDKSLGDAIERLPGRKLILTNGSRRHAETVAAKLGILDHFEDVFDIAAADFVPKPERTTYERFLEKHAVEPTRAALFEDIARNLAVPHDLGMATVLVVPRVTDPYREAFEQEAVREPHIDHITDDLAAFLAACVLPEAKAEREPVDRDRR</sequence>
<name>A0A089NQY3_9HYPH</name>
<dbReference type="InterPro" id="IPR006439">
    <property type="entry name" value="HAD-SF_hydro_IA"/>
</dbReference>
<dbReference type="AlphaFoldDB" id="A0A089NQY3"/>
<dbReference type="SFLD" id="SFLDG01132">
    <property type="entry name" value="C1.5.3:_5'-Nucleotidase_Like"/>
    <property type="match status" value="1"/>
</dbReference>
<evidence type="ECO:0000313" key="2">
    <source>
        <dbReference type="Proteomes" id="UP000029492"/>
    </source>
</evidence>
<dbReference type="SUPFAM" id="SSF56784">
    <property type="entry name" value="HAD-like"/>
    <property type="match status" value="1"/>
</dbReference>
<dbReference type="HOGENOM" id="CLU_059493_2_1_5"/>
<dbReference type="InterPro" id="IPR010237">
    <property type="entry name" value="Pyr-5-nucltdase"/>
</dbReference>
<dbReference type="Gene3D" id="3.40.50.1000">
    <property type="entry name" value="HAD superfamily/HAD-like"/>
    <property type="match status" value="1"/>
</dbReference>
<dbReference type="STRING" id="693986.MOC_1170"/>
<dbReference type="InterPro" id="IPR036412">
    <property type="entry name" value="HAD-like_sf"/>
</dbReference>
<dbReference type="RefSeq" id="WP_043756067.1">
    <property type="nucleotide sequence ID" value="NZ_CP003811.1"/>
</dbReference>
<dbReference type="Pfam" id="PF00702">
    <property type="entry name" value="Hydrolase"/>
    <property type="match status" value="1"/>
</dbReference>
<dbReference type="Gene3D" id="1.10.150.450">
    <property type="match status" value="1"/>
</dbReference>
<proteinExistence type="predicted"/>
<keyword evidence="2" id="KW-1185">Reference proteome</keyword>
<dbReference type="InterPro" id="IPR023214">
    <property type="entry name" value="HAD_sf"/>
</dbReference>
<evidence type="ECO:0000313" key="1">
    <source>
        <dbReference type="EMBL" id="AIQ88925.1"/>
    </source>
</evidence>
<dbReference type="EMBL" id="CP003811">
    <property type="protein sequence ID" value="AIQ88925.1"/>
    <property type="molecule type" value="Genomic_DNA"/>
</dbReference>
<dbReference type="NCBIfam" id="TIGR01509">
    <property type="entry name" value="HAD-SF-IA-v3"/>
    <property type="match status" value="1"/>
</dbReference>
<protein>
    <submittedName>
        <fullName evidence="1">Pyrimidine 5'-nucleotidase</fullName>
    </submittedName>
</protein>
<dbReference type="PANTHER" id="PTHR12725">
    <property type="entry name" value="HALOACID DEHALOGENASE-LIKE HYDROLASE"/>
    <property type="match status" value="1"/>
</dbReference>
<dbReference type="eggNOG" id="COG1011">
    <property type="taxonomic scope" value="Bacteria"/>
</dbReference>
<accession>A0A089NQY3</accession>
<dbReference type="PANTHER" id="PTHR12725:SF117">
    <property type="entry name" value="HALOACID DEHALOGENASE-LIKE HYDROLASE"/>
    <property type="match status" value="1"/>
</dbReference>
<dbReference type="NCBIfam" id="TIGR01993">
    <property type="entry name" value="Pyr-5-nucltdase"/>
    <property type="match status" value="1"/>
</dbReference>
<dbReference type="Proteomes" id="UP000029492">
    <property type="component" value="Chromosome"/>
</dbReference>
<organism evidence="1 2">
    <name type="scientific">Methylobacterium oryzae CBMB20</name>
    <dbReference type="NCBI Taxonomy" id="693986"/>
    <lineage>
        <taxon>Bacteria</taxon>
        <taxon>Pseudomonadati</taxon>
        <taxon>Pseudomonadota</taxon>
        <taxon>Alphaproteobacteria</taxon>
        <taxon>Hyphomicrobiales</taxon>
        <taxon>Methylobacteriaceae</taxon>
        <taxon>Methylobacterium</taxon>
    </lineage>
</organism>
<reference evidence="1 2" key="1">
    <citation type="journal article" date="2014" name="PLoS ONE">
        <title>Genome Information of Methylobacterium oryzae, a Plant-Probiotic Methylotroph in the Phyllosphere.</title>
        <authorList>
            <person name="Kwak M.J."/>
            <person name="Jeong H."/>
            <person name="Madhaiyan M."/>
            <person name="Lee Y."/>
            <person name="Sa T.M."/>
            <person name="Oh T.K."/>
            <person name="Kim J.F."/>
        </authorList>
    </citation>
    <scope>NUCLEOTIDE SEQUENCE [LARGE SCALE GENOMIC DNA]</scope>
    <source>
        <strain evidence="1 2">CBMB20</strain>
    </source>
</reference>
<dbReference type="SFLD" id="SFLDS00003">
    <property type="entry name" value="Haloacid_Dehalogenase"/>
    <property type="match status" value="1"/>
</dbReference>
<dbReference type="KEGG" id="mor:MOC_1170"/>